<reference evidence="1 2" key="1">
    <citation type="submission" date="2012-12" db="EMBL/GenBank/DDBJ databases">
        <title>Genome assembly of Fulvivirga imtechensis AK7.</title>
        <authorList>
            <person name="Nupur N."/>
            <person name="Khatri I."/>
            <person name="Kumar R."/>
            <person name="Subramanian S."/>
            <person name="Pinnaka A."/>
        </authorList>
    </citation>
    <scope>NUCLEOTIDE SEQUENCE [LARGE SCALE GENOMIC DNA]</scope>
    <source>
        <strain evidence="1 2">AK7</strain>
    </source>
</reference>
<comment type="caution">
    <text evidence="1">The sequence shown here is derived from an EMBL/GenBank/DDBJ whole genome shotgun (WGS) entry which is preliminary data.</text>
</comment>
<name>L8JWZ1_9BACT</name>
<evidence type="ECO:0000313" key="1">
    <source>
        <dbReference type="EMBL" id="ELR73285.1"/>
    </source>
</evidence>
<dbReference type="RefSeq" id="WP_009577865.1">
    <property type="nucleotide sequence ID" value="NZ_AMZN01000006.1"/>
</dbReference>
<dbReference type="OrthoDB" id="9764164at2"/>
<proteinExistence type="predicted"/>
<dbReference type="Gene3D" id="3.40.50.1110">
    <property type="entry name" value="SGNH hydrolase"/>
    <property type="match status" value="2"/>
</dbReference>
<dbReference type="PATRIC" id="fig|1237149.3.peg.420"/>
<dbReference type="eggNOG" id="COG2755">
    <property type="taxonomic scope" value="Bacteria"/>
</dbReference>
<dbReference type="STRING" id="1237149.C900_04137"/>
<dbReference type="AlphaFoldDB" id="L8JWZ1"/>
<gene>
    <name evidence="1" type="ORF">C900_04137</name>
</gene>
<dbReference type="GO" id="GO:0016788">
    <property type="term" value="F:hydrolase activity, acting on ester bonds"/>
    <property type="evidence" value="ECO:0007669"/>
    <property type="project" value="UniProtKB-ARBA"/>
</dbReference>
<evidence type="ECO:0000313" key="2">
    <source>
        <dbReference type="Proteomes" id="UP000011135"/>
    </source>
</evidence>
<dbReference type="EMBL" id="AMZN01000006">
    <property type="protein sequence ID" value="ELR73285.1"/>
    <property type="molecule type" value="Genomic_DNA"/>
</dbReference>
<dbReference type="Proteomes" id="UP000011135">
    <property type="component" value="Unassembled WGS sequence"/>
</dbReference>
<organism evidence="1 2">
    <name type="scientific">Fulvivirga imtechensis AK7</name>
    <dbReference type="NCBI Taxonomy" id="1237149"/>
    <lineage>
        <taxon>Bacteria</taxon>
        <taxon>Pseudomonadati</taxon>
        <taxon>Bacteroidota</taxon>
        <taxon>Cytophagia</taxon>
        <taxon>Cytophagales</taxon>
        <taxon>Fulvivirgaceae</taxon>
        <taxon>Fulvivirga</taxon>
    </lineage>
</organism>
<dbReference type="SUPFAM" id="SSF52266">
    <property type="entry name" value="SGNH hydrolase"/>
    <property type="match status" value="1"/>
</dbReference>
<protein>
    <recommendedName>
        <fullName evidence="3">G-D-S-L family lipolytic protein</fullName>
    </recommendedName>
</protein>
<dbReference type="InterPro" id="IPR036514">
    <property type="entry name" value="SGNH_hydro_sf"/>
</dbReference>
<dbReference type="PROSITE" id="PS51257">
    <property type="entry name" value="PROKAR_LIPOPROTEIN"/>
    <property type="match status" value="1"/>
</dbReference>
<keyword evidence="2" id="KW-1185">Reference proteome</keyword>
<dbReference type="CDD" id="cd00229">
    <property type="entry name" value="SGNH_hydrolase"/>
    <property type="match status" value="1"/>
</dbReference>
<evidence type="ECO:0008006" key="3">
    <source>
        <dbReference type="Google" id="ProtNLM"/>
    </source>
</evidence>
<sequence>MKNILLIYIAIIVGFGCQPELDVPVPQRGKVDFSNYIAVGNSLTAGVSNGGLYRDAQLTSFPAIIAGQFQEVAPVNFEQPLLPEGTGTGYMYIAGFNDSGAPQIGMRAPDPNFAVKQTGSFNNLGIPGIRLKDITFVGLGKININPFFYRILSHGEENSTSYLDLVAESEPTFFTCWIGSNDVLGYATTGGAFGVQGKEGTGLYGITDPESEFEPLYQLLVQTLAKNGAKGVIATIPDITAAPYFTAVPFNAIPMDQTAADQANAGYAGYNAGIQQAYAAGLISREEKELRTIRFNKGQNAVVIDDETLTDLQEGGLPNLRQLKHNEKVLLTANEILGTRKDPEDPASIIGVGSPLAEQHELTIEEIENITEAISAYNAIIENIAAANPDIALVKTNELLKRVKAGMFVDGIPIDAKFISGGAFSLDGIHLTSRGYALVANEFIKAINRDFGASISPVIVSRYEGVNLP</sequence>
<accession>L8JWZ1</accession>